<feature type="chain" id="PRO_5039511876" evidence="1">
    <location>
        <begin position="21"/>
        <end position="401"/>
    </location>
</feature>
<dbReference type="AlphaFoldDB" id="A0A939QMH7"/>
<feature type="signal peptide" evidence="1">
    <location>
        <begin position="1"/>
        <end position="20"/>
    </location>
</feature>
<dbReference type="InterPro" id="IPR011044">
    <property type="entry name" value="Quino_amine_DH_bsu"/>
</dbReference>
<dbReference type="EMBL" id="JAGFBF010000005">
    <property type="protein sequence ID" value="MBO2990636.1"/>
    <property type="molecule type" value="Genomic_DNA"/>
</dbReference>
<sequence>MKLSRSLIALPLAVTCIALAGCATSAEPQEDAGTASGDGHGEVAGAAEVAEPPLGLVTVDAAGDVGFLDLLNEEQTALGSIGEPSALATDGRYAFASTPAGLEVVDSGHWTWDHVDHFHYYRADPRLVGTVPGEGPVTISTGMLSTAGSTGVFFSGSGEAVLLDNAALADGTPDERFRIDVGSDGGVVAPLGDGALVADGDTLVFHDASGAATESSITCADPSGSITTRVALAVGCADGAVLATASDDAVELEHVPFPDGVDAGAVTAFDARKGRPTVAALAADHGFWLLSTRDRAWTHVDTDLPLERAVAADDAEHHVVALDADGRVHVLDAETGDELAATESLVDEVSAGVSLTVDDQRAYLNDPQTGLVHEIDYAGDARVARTLEPEVSADFVAEVGR</sequence>
<evidence type="ECO:0000256" key="1">
    <source>
        <dbReference type="SAM" id="SignalP"/>
    </source>
</evidence>
<organism evidence="2 3">
    <name type="scientific">Leucobacter tardus</name>
    <dbReference type="NCBI Taxonomy" id="501483"/>
    <lineage>
        <taxon>Bacteria</taxon>
        <taxon>Bacillati</taxon>
        <taxon>Actinomycetota</taxon>
        <taxon>Actinomycetes</taxon>
        <taxon>Micrococcales</taxon>
        <taxon>Microbacteriaceae</taxon>
        <taxon>Leucobacter</taxon>
    </lineage>
</organism>
<reference evidence="2" key="1">
    <citation type="submission" date="2021-03" db="EMBL/GenBank/DDBJ databases">
        <title>Leucobacter chromiisoli sp. nov., isolated from chromium-containing soil of chemical plant.</title>
        <authorList>
            <person name="Xu Z."/>
        </authorList>
    </citation>
    <scope>NUCLEOTIDE SEQUENCE</scope>
    <source>
        <strain evidence="2">K 70/01</strain>
    </source>
</reference>
<evidence type="ECO:0000313" key="2">
    <source>
        <dbReference type="EMBL" id="MBO2990636.1"/>
    </source>
</evidence>
<keyword evidence="1" id="KW-0732">Signal</keyword>
<dbReference type="PROSITE" id="PS51257">
    <property type="entry name" value="PROKAR_LIPOPROTEIN"/>
    <property type="match status" value="1"/>
</dbReference>
<keyword evidence="3" id="KW-1185">Reference proteome</keyword>
<name>A0A939QMH7_9MICO</name>
<accession>A0A939QMH7</accession>
<evidence type="ECO:0000313" key="3">
    <source>
        <dbReference type="Proteomes" id="UP000668403"/>
    </source>
</evidence>
<gene>
    <name evidence="2" type="ORF">J4H85_11585</name>
</gene>
<protein>
    <submittedName>
        <fullName evidence="2">ABC transporter</fullName>
    </submittedName>
</protein>
<dbReference type="Proteomes" id="UP000668403">
    <property type="component" value="Unassembled WGS sequence"/>
</dbReference>
<comment type="caution">
    <text evidence="2">The sequence shown here is derived from an EMBL/GenBank/DDBJ whole genome shotgun (WGS) entry which is preliminary data.</text>
</comment>
<dbReference type="RefSeq" id="WP_208239781.1">
    <property type="nucleotide sequence ID" value="NZ_BAAAQU010000002.1"/>
</dbReference>
<proteinExistence type="predicted"/>
<dbReference type="SUPFAM" id="SSF50969">
    <property type="entry name" value="YVTN repeat-like/Quinoprotein amine dehydrogenase"/>
    <property type="match status" value="1"/>
</dbReference>